<dbReference type="PDB" id="4V5O">
    <property type="method" value="X-ray"/>
    <property type="resolution" value="3.93 A"/>
    <property type="chains" value="AJ/BJ=51-170"/>
</dbReference>
<keyword evidence="7" id="KW-1185">Reference proteome</keyword>
<name>Q22DC6_TETTS</name>
<dbReference type="InterPro" id="IPR001848">
    <property type="entry name" value="Ribosomal_uS10"/>
</dbReference>
<evidence type="ECO:0007829" key="8">
    <source>
        <dbReference type="PDB" id="4V5O"/>
    </source>
</evidence>
<dbReference type="GO" id="GO:0006412">
    <property type="term" value="P:translation"/>
    <property type="evidence" value="ECO:0007669"/>
    <property type="project" value="InterPro"/>
</dbReference>
<dbReference type="GO" id="GO:0003735">
    <property type="term" value="F:structural constituent of ribosome"/>
    <property type="evidence" value="ECO:0007669"/>
    <property type="project" value="InterPro"/>
</dbReference>
<reference evidence="7" key="1">
    <citation type="journal article" date="2006" name="PLoS Biol.">
        <title>Macronuclear genome sequence of the ciliate Tetrahymena thermophila, a model eukaryote.</title>
        <authorList>
            <person name="Eisen J.A."/>
            <person name="Coyne R.S."/>
            <person name="Wu M."/>
            <person name="Wu D."/>
            <person name="Thiagarajan M."/>
            <person name="Wortman J.R."/>
            <person name="Badger J.H."/>
            <person name="Ren Q."/>
            <person name="Amedeo P."/>
            <person name="Jones K.M."/>
            <person name="Tallon L.J."/>
            <person name="Delcher A.L."/>
            <person name="Salzberg S.L."/>
            <person name="Silva J.C."/>
            <person name="Haas B.J."/>
            <person name="Majoros W.H."/>
            <person name="Farzad M."/>
            <person name="Carlton J.M."/>
            <person name="Smith R.K. Jr."/>
            <person name="Garg J."/>
            <person name="Pearlman R.E."/>
            <person name="Karrer K.M."/>
            <person name="Sun L."/>
            <person name="Manning G."/>
            <person name="Elde N.C."/>
            <person name="Turkewitz A.P."/>
            <person name="Asai D.J."/>
            <person name="Wilkes D.E."/>
            <person name="Wang Y."/>
            <person name="Cai H."/>
            <person name="Collins K."/>
            <person name="Stewart B.A."/>
            <person name="Lee S.R."/>
            <person name="Wilamowska K."/>
            <person name="Weinberg Z."/>
            <person name="Ruzzo W.L."/>
            <person name="Wloga D."/>
            <person name="Gaertig J."/>
            <person name="Frankel J."/>
            <person name="Tsao C.-C."/>
            <person name="Gorovsky M.A."/>
            <person name="Keeling P.J."/>
            <person name="Waller R.F."/>
            <person name="Patron N.J."/>
            <person name="Cherry J.M."/>
            <person name="Stover N.A."/>
            <person name="Krieger C.J."/>
            <person name="del Toro C."/>
            <person name="Ryder H.F."/>
            <person name="Williamson S.C."/>
            <person name="Barbeau R.A."/>
            <person name="Hamilton E.P."/>
            <person name="Orias E."/>
        </authorList>
    </citation>
    <scope>NUCLEOTIDE SEQUENCE [LARGE SCALE GENOMIC DNA]</scope>
    <source>
        <strain evidence="7">SB210</strain>
    </source>
</reference>
<dbReference type="OrthoDB" id="283998at2759"/>
<keyword evidence="8" id="KW-0002">3D-structure</keyword>
<dbReference type="Pfam" id="PF00338">
    <property type="entry name" value="Ribosomal_S10"/>
    <property type="match status" value="1"/>
</dbReference>
<evidence type="ECO:0000256" key="1">
    <source>
        <dbReference type="ARBA" id="ARBA00007102"/>
    </source>
</evidence>
<sequence>MKTEKEEKIMKLTKGKLSQKRKEKIGRSQIKKEKEKIKLIKDKIQKINIKMDATKETKKGEEEVKKVRVRITLTCKNLKSVEKATSEIVSRAKKTEQVEVKGPVRMPTKTLVITVRKSPCGEGSKTWDRFEMRIYKRIIDLTCNVPDVKTITNFRIDPGVEIELTMTADQ</sequence>
<dbReference type="InterPro" id="IPR036838">
    <property type="entry name" value="Ribosomal_uS10_dom_sf"/>
</dbReference>
<feature type="domain" description="Small ribosomal subunit protein uS10" evidence="5">
    <location>
        <begin position="70"/>
        <end position="165"/>
    </location>
</feature>
<dbReference type="STRING" id="312017.Q22DC6"/>
<dbReference type="KEGG" id="tet:TTHERM_00992760"/>
<dbReference type="Proteomes" id="UP000009168">
    <property type="component" value="Unassembled WGS sequence"/>
</dbReference>
<evidence type="ECO:0000313" key="6">
    <source>
        <dbReference type="EMBL" id="EAR83276.2"/>
    </source>
</evidence>
<dbReference type="NCBIfam" id="TIGR01046">
    <property type="entry name" value="uS10_euk_arch"/>
    <property type="match status" value="1"/>
</dbReference>
<keyword evidence="3" id="KW-0687">Ribonucleoprotein</keyword>
<evidence type="ECO:0000256" key="2">
    <source>
        <dbReference type="ARBA" id="ARBA00022980"/>
    </source>
</evidence>
<dbReference type="InParanoid" id="Q22DC6"/>
<dbReference type="SMART" id="SM01403">
    <property type="entry name" value="Ribosomal_S10"/>
    <property type="match status" value="1"/>
</dbReference>
<evidence type="ECO:0000256" key="3">
    <source>
        <dbReference type="ARBA" id="ARBA00023274"/>
    </source>
</evidence>
<dbReference type="PDBsum" id="4V5O"/>
<dbReference type="FunFam" id="3.30.70.600:FF:000004">
    <property type="entry name" value="30S ribosomal protein S10"/>
    <property type="match status" value="1"/>
</dbReference>
<dbReference type="GeneID" id="7833096"/>
<proteinExistence type="evidence at protein level"/>
<dbReference type="InterPro" id="IPR005729">
    <property type="entry name" value="Ribosomal_uS10_euk/arc"/>
</dbReference>
<protein>
    <recommendedName>
        <fullName evidence="4">Small ribosomal subunit protein uS10</fullName>
    </recommendedName>
</protein>
<dbReference type="eggNOG" id="KOG0900">
    <property type="taxonomic scope" value="Eukaryota"/>
</dbReference>
<evidence type="ECO:0000313" key="7">
    <source>
        <dbReference type="Proteomes" id="UP000009168"/>
    </source>
</evidence>
<dbReference type="PRINTS" id="PR00971">
    <property type="entry name" value="RIBOSOMALS10"/>
</dbReference>
<evidence type="ECO:0000256" key="4">
    <source>
        <dbReference type="ARBA" id="ARBA00035162"/>
    </source>
</evidence>
<dbReference type="SMR" id="Q22DC6"/>
<dbReference type="HOGENOM" id="CLU_122625_0_0_1"/>
<dbReference type="AlphaFoldDB" id="Q22DC6"/>
<keyword evidence="2 6" id="KW-0689">Ribosomal protein</keyword>
<comment type="similarity">
    <text evidence="1">Belongs to the universal ribosomal protein uS10 family.</text>
</comment>
<organism evidence="6 7">
    <name type="scientific">Tetrahymena thermophila (strain SB210)</name>
    <dbReference type="NCBI Taxonomy" id="312017"/>
    <lineage>
        <taxon>Eukaryota</taxon>
        <taxon>Sar</taxon>
        <taxon>Alveolata</taxon>
        <taxon>Ciliophora</taxon>
        <taxon>Intramacronucleata</taxon>
        <taxon>Oligohymenophorea</taxon>
        <taxon>Hymenostomatida</taxon>
        <taxon>Tetrahymenina</taxon>
        <taxon>Tetrahymenidae</taxon>
        <taxon>Tetrahymena</taxon>
    </lineage>
</organism>
<dbReference type="SUPFAM" id="SSF54999">
    <property type="entry name" value="Ribosomal protein S10"/>
    <property type="match status" value="1"/>
</dbReference>
<dbReference type="GO" id="GO:0015935">
    <property type="term" value="C:small ribosomal subunit"/>
    <property type="evidence" value="ECO:0007669"/>
    <property type="project" value="InterPro"/>
</dbReference>
<reference evidence="8" key="2">
    <citation type="journal article" date="2011" name="Science">
        <title>Crystal structure of the eukaryotic 40S ribosomal subunit in complex with initiation factor 1.</title>
        <authorList>
            <person name="Rabl J."/>
            <person name="Leibundgut M."/>
            <person name="Ataide S.F."/>
            <person name="Haag A."/>
            <person name="Ban N."/>
        </authorList>
    </citation>
    <scope>X-RAY CRYSTALLOGRAPHY (3.93 ANGSTROMS) OF 51-170</scope>
</reference>
<dbReference type="IntAct" id="Q22DC6">
    <property type="interactions" value="1"/>
</dbReference>
<dbReference type="EMBL" id="GG662439">
    <property type="protein sequence ID" value="EAR83276.2"/>
    <property type="molecule type" value="Genomic_DNA"/>
</dbReference>
<dbReference type="HAMAP" id="MF_00508">
    <property type="entry name" value="Ribosomal_uS10"/>
    <property type="match status" value="1"/>
</dbReference>
<dbReference type="FunCoup" id="Q22DC6">
    <property type="interactions" value="359"/>
</dbReference>
<dbReference type="PANTHER" id="PTHR11700">
    <property type="entry name" value="30S RIBOSOMAL PROTEIN S10 FAMILY MEMBER"/>
    <property type="match status" value="1"/>
</dbReference>
<dbReference type="RefSeq" id="XP_001030939.2">
    <property type="nucleotide sequence ID" value="XM_001030939.3"/>
</dbReference>
<gene>
    <name evidence="6" type="ORF">TTHERM_00992760</name>
</gene>
<dbReference type="InterPro" id="IPR027486">
    <property type="entry name" value="Ribosomal_uS10_dom"/>
</dbReference>
<evidence type="ECO:0000259" key="5">
    <source>
        <dbReference type="SMART" id="SM01403"/>
    </source>
</evidence>
<dbReference type="Gene3D" id="3.30.70.600">
    <property type="entry name" value="Ribosomal protein S10 domain"/>
    <property type="match status" value="1"/>
</dbReference>
<accession>Q22DC6</accession>